<dbReference type="CDD" id="cd01392">
    <property type="entry name" value="HTH_LacI"/>
    <property type="match status" value="1"/>
</dbReference>
<keyword evidence="1" id="KW-0805">Transcription regulation</keyword>
<evidence type="ECO:0000256" key="1">
    <source>
        <dbReference type="ARBA" id="ARBA00023015"/>
    </source>
</evidence>
<gene>
    <name evidence="5" type="ORF">OMP40_03350</name>
</gene>
<dbReference type="GO" id="GO:0000976">
    <property type="term" value="F:transcription cis-regulatory region binding"/>
    <property type="evidence" value="ECO:0007669"/>
    <property type="project" value="TreeGrafter"/>
</dbReference>
<evidence type="ECO:0000259" key="4">
    <source>
        <dbReference type="PROSITE" id="PS50932"/>
    </source>
</evidence>
<dbReference type="PROSITE" id="PS50932">
    <property type="entry name" value="HTH_LACI_2"/>
    <property type="match status" value="1"/>
</dbReference>
<dbReference type="Proteomes" id="UP001153404">
    <property type="component" value="Unassembled WGS sequence"/>
</dbReference>
<dbReference type="SUPFAM" id="SSF53822">
    <property type="entry name" value="Periplasmic binding protein-like I"/>
    <property type="match status" value="1"/>
</dbReference>
<dbReference type="AlphaFoldDB" id="A0A9X4KPU7"/>
<keyword evidence="3" id="KW-0804">Transcription</keyword>
<dbReference type="Pfam" id="PF13377">
    <property type="entry name" value="Peripla_BP_3"/>
    <property type="match status" value="1"/>
</dbReference>
<dbReference type="Pfam" id="PF00356">
    <property type="entry name" value="LacI"/>
    <property type="match status" value="1"/>
</dbReference>
<accession>A0A9X4KPU7</accession>
<keyword evidence="2" id="KW-0238">DNA-binding</keyword>
<dbReference type="Gene3D" id="1.10.260.40">
    <property type="entry name" value="lambda repressor-like DNA-binding domains"/>
    <property type="match status" value="1"/>
</dbReference>
<dbReference type="Gene3D" id="3.40.50.2300">
    <property type="match status" value="2"/>
</dbReference>
<dbReference type="CDD" id="cd01544">
    <property type="entry name" value="PBP1_GalR"/>
    <property type="match status" value="1"/>
</dbReference>
<protein>
    <submittedName>
        <fullName evidence="5">LacI family transcriptional regulator</fullName>
    </submittedName>
</protein>
<name>A0A9X4KPU7_9BACL</name>
<dbReference type="InterPro" id="IPR046335">
    <property type="entry name" value="LacI/GalR-like_sensor"/>
</dbReference>
<dbReference type="PRINTS" id="PR00036">
    <property type="entry name" value="HTHLACI"/>
</dbReference>
<evidence type="ECO:0000256" key="2">
    <source>
        <dbReference type="ARBA" id="ARBA00023125"/>
    </source>
</evidence>
<dbReference type="PROSITE" id="PS00356">
    <property type="entry name" value="HTH_LACI_1"/>
    <property type="match status" value="1"/>
</dbReference>
<dbReference type="InterPro" id="IPR028082">
    <property type="entry name" value="Peripla_BP_I"/>
</dbReference>
<evidence type="ECO:0000313" key="6">
    <source>
        <dbReference type="Proteomes" id="UP001153404"/>
    </source>
</evidence>
<proteinExistence type="predicted"/>
<evidence type="ECO:0000313" key="5">
    <source>
        <dbReference type="EMBL" id="MDG0808547.1"/>
    </source>
</evidence>
<evidence type="ECO:0000256" key="3">
    <source>
        <dbReference type="ARBA" id="ARBA00023163"/>
    </source>
</evidence>
<dbReference type="PANTHER" id="PTHR30146">
    <property type="entry name" value="LACI-RELATED TRANSCRIPTIONAL REPRESSOR"/>
    <property type="match status" value="1"/>
</dbReference>
<comment type="caution">
    <text evidence="5">The sequence shown here is derived from an EMBL/GenBank/DDBJ whole genome shotgun (WGS) entry which is preliminary data.</text>
</comment>
<dbReference type="SMART" id="SM00354">
    <property type="entry name" value="HTH_LACI"/>
    <property type="match status" value="1"/>
</dbReference>
<dbReference type="EMBL" id="JAPDIA010000001">
    <property type="protein sequence ID" value="MDG0808547.1"/>
    <property type="molecule type" value="Genomic_DNA"/>
</dbReference>
<dbReference type="InterPro" id="IPR010982">
    <property type="entry name" value="Lambda_DNA-bd_dom_sf"/>
</dbReference>
<dbReference type="RefSeq" id="WP_277529095.1">
    <property type="nucleotide sequence ID" value="NZ_JAPDIA010000001.1"/>
</dbReference>
<organism evidence="5 6">
    <name type="scientific">Cohnella rhizosphaerae</name>
    <dbReference type="NCBI Taxonomy" id="1457232"/>
    <lineage>
        <taxon>Bacteria</taxon>
        <taxon>Bacillati</taxon>
        <taxon>Bacillota</taxon>
        <taxon>Bacilli</taxon>
        <taxon>Bacillales</taxon>
        <taxon>Paenibacillaceae</taxon>
        <taxon>Cohnella</taxon>
    </lineage>
</organism>
<dbReference type="SUPFAM" id="SSF47413">
    <property type="entry name" value="lambda repressor-like DNA-binding domains"/>
    <property type="match status" value="1"/>
</dbReference>
<feature type="domain" description="HTH lacI-type" evidence="4">
    <location>
        <begin position="2"/>
        <end position="58"/>
    </location>
</feature>
<dbReference type="PANTHER" id="PTHR30146:SF149">
    <property type="entry name" value="HTH-TYPE TRANSCRIPTIONAL REGULATOR EBGR"/>
    <property type="match status" value="1"/>
</dbReference>
<dbReference type="GO" id="GO:0003700">
    <property type="term" value="F:DNA-binding transcription factor activity"/>
    <property type="evidence" value="ECO:0007669"/>
    <property type="project" value="TreeGrafter"/>
</dbReference>
<sequence>MATLKDIADQVGVSISTVSRVVNNDTSRSVNADTRQRIWDAVAQLGYNPGKTARDGAGSKRGTAARQSDIGKIGCIVAVNQNKYNHPYFSPILEGIERGIQEHGGELAYIHNGEDLKSPEMLQKVIQDGGVDGIIVVESIDPVVYDAIKRHIPCVVGIDVSDPSIPSVGYDRLMAAKHAVQHLISRGHRHIGFLGGSGRSLDITKEKRYRGYKEAMDEAGLALHKDWILDTEWNAEKSYTLMKRTLEKTTKLPSAFLAASDMMAISAMRAVFESGLRIPQDVAIASIDNIDFAEYATPPLTSVHIPKFEIGWVAAKTLVDVRQNKYPLPVKITLPFELMARQST</sequence>
<keyword evidence="6" id="KW-1185">Reference proteome</keyword>
<dbReference type="InterPro" id="IPR000843">
    <property type="entry name" value="HTH_LacI"/>
</dbReference>
<reference evidence="5" key="1">
    <citation type="submission" date="2022-10" db="EMBL/GenBank/DDBJ databases">
        <title>Comparative genomic analysis of Cohnella hashimotonis sp. nov., isolated from the International Space Station.</title>
        <authorList>
            <person name="Simpson A."/>
            <person name="Venkateswaran K."/>
        </authorList>
    </citation>
    <scope>NUCLEOTIDE SEQUENCE</scope>
    <source>
        <strain evidence="5">DSM 28161</strain>
    </source>
</reference>